<organism evidence="1">
    <name type="scientific">marine sediment metagenome</name>
    <dbReference type="NCBI Taxonomy" id="412755"/>
    <lineage>
        <taxon>unclassified sequences</taxon>
        <taxon>metagenomes</taxon>
        <taxon>ecological metagenomes</taxon>
    </lineage>
</organism>
<name>A0A0F9EJL4_9ZZZZ</name>
<gene>
    <name evidence="1" type="ORF">LCGC14_2066650</name>
</gene>
<protein>
    <submittedName>
        <fullName evidence="1">Uncharacterized protein</fullName>
    </submittedName>
</protein>
<accession>A0A0F9EJL4</accession>
<evidence type="ECO:0000313" key="1">
    <source>
        <dbReference type="EMBL" id="KKL74263.1"/>
    </source>
</evidence>
<dbReference type="AlphaFoldDB" id="A0A0F9EJL4"/>
<dbReference type="EMBL" id="LAZR01024712">
    <property type="protein sequence ID" value="KKL74263.1"/>
    <property type="molecule type" value="Genomic_DNA"/>
</dbReference>
<reference evidence="1" key="1">
    <citation type="journal article" date="2015" name="Nature">
        <title>Complex archaea that bridge the gap between prokaryotes and eukaryotes.</title>
        <authorList>
            <person name="Spang A."/>
            <person name="Saw J.H."/>
            <person name="Jorgensen S.L."/>
            <person name="Zaremba-Niedzwiedzka K."/>
            <person name="Martijn J."/>
            <person name="Lind A.E."/>
            <person name="van Eijk R."/>
            <person name="Schleper C."/>
            <person name="Guy L."/>
            <person name="Ettema T.J."/>
        </authorList>
    </citation>
    <scope>NUCLEOTIDE SEQUENCE</scope>
</reference>
<comment type="caution">
    <text evidence="1">The sequence shown here is derived from an EMBL/GenBank/DDBJ whole genome shotgun (WGS) entry which is preliminary data.</text>
</comment>
<sequence>MSEEFKIELFCRNCKKKIGVEYNDINIDYDCFAVKKVCEHCDHKIDWWLNQEKMMYLINMGVKD</sequence>
<proteinExistence type="predicted"/>